<organism evidence="3 4">
    <name type="scientific">Paremcibacter congregatus</name>
    <dbReference type="NCBI Taxonomy" id="2043170"/>
    <lineage>
        <taxon>Bacteria</taxon>
        <taxon>Pseudomonadati</taxon>
        <taxon>Pseudomonadota</taxon>
        <taxon>Alphaproteobacteria</taxon>
        <taxon>Emcibacterales</taxon>
        <taxon>Emcibacteraceae</taxon>
        <taxon>Paremcibacter</taxon>
    </lineage>
</organism>
<reference evidence="3 4" key="1">
    <citation type="submission" date="2017-10" db="EMBL/GenBank/DDBJ databases">
        <title>Frigbacter circumglobatus gen. nov. sp. nov., isolated from sediment cultured in situ.</title>
        <authorList>
            <person name="Zhao Z."/>
        </authorList>
    </citation>
    <scope>NUCLEOTIDE SEQUENCE [LARGE SCALE GENOMIC DNA]</scope>
    <source>
        <strain evidence="3 4">ZYL</strain>
    </source>
</reference>
<evidence type="ECO:0000259" key="2">
    <source>
        <dbReference type="Pfam" id="PF18602"/>
    </source>
</evidence>
<evidence type="ECO:0000313" key="3">
    <source>
        <dbReference type="EMBL" id="PHZ84556.1"/>
    </source>
</evidence>
<evidence type="ECO:0000313" key="4">
    <source>
        <dbReference type="Proteomes" id="UP000229730"/>
    </source>
</evidence>
<evidence type="ECO:0000256" key="1">
    <source>
        <dbReference type="SAM" id="SignalP"/>
    </source>
</evidence>
<gene>
    <name evidence="3" type="ORF">CRD36_12185</name>
</gene>
<protein>
    <recommendedName>
        <fullName evidence="2">Rap1a immunity protein domain-containing protein</fullName>
    </recommendedName>
</protein>
<feature type="chain" id="PRO_5013774412" description="Rap1a immunity protein domain-containing protein" evidence="1">
    <location>
        <begin position="19"/>
        <end position="121"/>
    </location>
</feature>
<feature type="signal peptide" evidence="1">
    <location>
        <begin position="1"/>
        <end position="18"/>
    </location>
</feature>
<feature type="domain" description="Rap1a immunity protein" evidence="2">
    <location>
        <begin position="34"/>
        <end position="119"/>
    </location>
</feature>
<keyword evidence="4" id="KW-1185">Reference proteome</keyword>
<dbReference type="AlphaFoldDB" id="A0A2G4YSX9"/>
<keyword evidence="1" id="KW-0732">Signal</keyword>
<dbReference type="Pfam" id="PF18602">
    <property type="entry name" value="Rap1a"/>
    <property type="match status" value="1"/>
</dbReference>
<accession>A0A2G4YSX9</accession>
<proteinExistence type="predicted"/>
<sequence>MRILLACMMLLGAAPAEAKTLTVAEALAIEARVKTGHFGAQAEMLALGHYVQGMIEGNMSYYHRLRQDNTPTRFCLPTDPGFSFSMQAFFKIMHERKETERDTSAAEAVLQSFETHYPCQN</sequence>
<dbReference type="InterPro" id="IPR041238">
    <property type="entry name" value="Rap1a"/>
</dbReference>
<dbReference type="InParanoid" id="A0A2G4YSX9"/>
<dbReference type="Proteomes" id="UP000229730">
    <property type="component" value="Unassembled WGS sequence"/>
</dbReference>
<name>A0A2G4YSX9_9PROT</name>
<comment type="caution">
    <text evidence="3">The sequence shown here is derived from an EMBL/GenBank/DDBJ whole genome shotgun (WGS) entry which is preliminary data.</text>
</comment>
<dbReference type="EMBL" id="PDEM01000024">
    <property type="protein sequence ID" value="PHZ84556.1"/>
    <property type="molecule type" value="Genomic_DNA"/>
</dbReference>
<dbReference type="RefSeq" id="WP_099473616.1">
    <property type="nucleotide sequence ID" value="NZ_CP041025.1"/>
</dbReference>